<dbReference type="GO" id="GO:0003899">
    <property type="term" value="F:DNA-directed RNA polymerase activity"/>
    <property type="evidence" value="ECO:0007669"/>
    <property type="project" value="UniProtKB-UniRule"/>
</dbReference>
<evidence type="ECO:0000256" key="3">
    <source>
        <dbReference type="ARBA" id="ARBA00015972"/>
    </source>
</evidence>
<dbReference type="GO" id="GO:0000428">
    <property type="term" value="C:DNA-directed RNA polymerase complex"/>
    <property type="evidence" value="ECO:0007669"/>
    <property type="project" value="UniProtKB-KW"/>
</dbReference>
<dbReference type="STRING" id="1618647.UW30_C0003G0018"/>
<comment type="similarity">
    <text evidence="1 11">Belongs to the RNA polymerase alpha chain family.</text>
</comment>
<keyword evidence="5 11" id="KW-0808">Transferase</keyword>
<evidence type="ECO:0000256" key="7">
    <source>
        <dbReference type="ARBA" id="ARBA00023163"/>
    </source>
</evidence>
<comment type="catalytic activity">
    <reaction evidence="10 11">
        <text>RNA(n) + a ribonucleoside 5'-triphosphate = RNA(n+1) + diphosphate</text>
        <dbReference type="Rhea" id="RHEA:21248"/>
        <dbReference type="Rhea" id="RHEA-COMP:14527"/>
        <dbReference type="Rhea" id="RHEA-COMP:17342"/>
        <dbReference type="ChEBI" id="CHEBI:33019"/>
        <dbReference type="ChEBI" id="CHEBI:61557"/>
        <dbReference type="ChEBI" id="CHEBI:140395"/>
        <dbReference type="EC" id="2.7.7.6"/>
    </reaction>
</comment>
<dbReference type="NCBIfam" id="TIGR02027">
    <property type="entry name" value="rpoA"/>
    <property type="match status" value="1"/>
</dbReference>
<dbReference type="SUPFAM" id="SSF56553">
    <property type="entry name" value="Insert subdomain of RNA polymerase alpha subunit"/>
    <property type="match status" value="1"/>
</dbReference>
<dbReference type="Proteomes" id="UP000034736">
    <property type="component" value="Unassembled WGS sequence"/>
</dbReference>
<dbReference type="Gene3D" id="1.10.150.20">
    <property type="entry name" value="5' to 3' exonuclease, C-terminal subdomain"/>
    <property type="match status" value="1"/>
</dbReference>
<dbReference type="AlphaFoldDB" id="A0A0G1H5X4"/>
<evidence type="ECO:0000313" key="15">
    <source>
        <dbReference type="Proteomes" id="UP000034736"/>
    </source>
</evidence>
<evidence type="ECO:0000256" key="1">
    <source>
        <dbReference type="ARBA" id="ARBA00007123"/>
    </source>
</evidence>
<feature type="domain" description="DNA-directed RNA polymerase RpoA/D/Rpb3-type" evidence="13">
    <location>
        <begin position="20"/>
        <end position="228"/>
    </location>
</feature>
<comment type="function">
    <text evidence="11">DNA-dependent RNA polymerase catalyzes the transcription of DNA into RNA using the four ribonucleoside triphosphates as substrates.</text>
</comment>
<sequence length="310" mass="33912">MDYEIVLPSSTMVVSEEEDKGVYEIDGLYPGYGNTLGSSLRRILLSSLPGAAITKVKIDGSSHEFSTLPGVLEDIMTILLNLKQLRFHLHGDEPQTATIEVKGAKDIKGKDVKCPSQLEVKNKDLHIATLTDKSMSFSAELTVERGLGFVTAENLVKDKVAVGTLMLDAIFTPIRRANYEVENMRVGDRTDYNRLRLFIETDGTITPREAFKKSLHIMRAQIEQVENFDVDGEKGKKDEEESSGEAATSGLDILKISTRTKNALLSGGISTPEALSEKTADDLKSIEGIGDKAVGEIKKAMTKAGFSLKE</sequence>
<evidence type="ECO:0000259" key="13">
    <source>
        <dbReference type="SMART" id="SM00662"/>
    </source>
</evidence>
<evidence type="ECO:0000256" key="8">
    <source>
        <dbReference type="ARBA" id="ARBA00032524"/>
    </source>
</evidence>
<keyword evidence="6 11" id="KW-0548">Nucleotidyltransferase</keyword>
<dbReference type="SMART" id="SM00662">
    <property type="entry name" value="RPOLD"/>
    <property type="match status" value="1"/>
</dbReference>
<name>A0A0G1H5X4_9BACT</name>
<feature type="region of interest" description="Disordered" evidence="12">
    <location>
        <begin position="228"/>
        <end position="249"/>
    </location>
</feature>
<dbReference type="Pfam" id="PF01000">
    <property type="entry name" value="RNA_pol_A_bac"/>
    <property type="match status" value="1"/>
</dbReference>
<keyword evidence="7 11" id="KW-0804">Transcription</keyword>
<evidence type="ECO:0000313" key="14">
    <source>
        <dbReference type="EMBL" id="KKT41918.1"/>
    </source>
</evidence>
<feature type="region of interest" description="Alpha C-terminal domain (alpha-CTD)" evidence="11">
    <location>
        <begin position="246"/>
        <end position="310"/>
    </location>
</feature>
<dbReference type="Gene3D" id="2.170.120.12">
    <property type="entry name" value="DNA-directed RNA polymerase, insert domain"/>
    <property type="match status" value="1"/>
</dbReference>
<dbReference type="FunFam" id="2.170.120.12:FF:000001">
    <property type="entry name" value="DNA-directed RNA polymerase subunit alpha"/>
    <property type="match status" value="1"/>
</dbReference>
<dbReference type="CDD" id="cd06928">
    <property type="entry name" value="RNAP_alpha_NTD"/>
    <property type="match status" value="1"/>
</dbReference>
<comment type="domain">
    <text evidence="11">The N-terminal domain is essential for RNAP assembly and basal transcription, whereas the C-terminal domain is involved in interaction with transcriptional regulators and with upstream promoter elements.</text>
</comment>
<dbReference type="InterPro" id="IPR011262">
    <property type="entry name" value="DNA-dir_RNA_pol_insert"/>
</dbReference>
<evidence type="ECO:0000256" key="10">
    <source>
        <dbReference type="ARBA" id="ARBA00048552"/>
    </source>
</evidence>
<dbReference type="Pfam" id="PF01193">
    <property type="entry name" value="RNA_pol_L"/>
    <property type="match status" value="1"/>
</dbReference>
<dbReference type="GO" id="GO:0006351">
    <property type="term" value="P:DNA-templated transcription"/>
    <property type="evidence" value="ECO:0007669"/>
    <property type="project" value="UniProtKB-UniRule"/>
</dbReference>
<comment type="caution">
    <text evidence="14">The sequence shown here is derived from an EMBL/GenBank/DDBJ whole genome shotgun (WGS) entry which is preliminary data.</text>
</comment>
<dbReference type="Gene3D" id="3.30.1360.10">
    <property type="entry name" value="RNA polymerase, RBP11-like subunit"/>
    <property type="match status" value="1"/>
</dbReference>
<dbReference type="InterPro" id="IPR036603">
    <property type="entry name" value="RBP11-like"/>
</dbReference>
<organism evidence="14 15">
    <name type="scientific">Candidatus Giovannonibacteria bacterium GW2011_GWA2_44_13b</name>
    <dbReference type="NCBI Taxonomy" id="1618647"/>
    <lineage>
        <taxon>Bacteria</taxon>
        <taxon>Candidatus Giovannoniibacteriota</taxon>
    </lineage>
</organism>
<dbReference type="Pfam" id="PF03118">
    <property type="entry name" value="RNA_pol_A_CTD"/>
    <property type="match status" value="1"/>
</dbReference>
<evidence type="ECO:0000256" key="9">
    <source>
        <dbReference type="ARBA" id="ARBA00033070"/>
    </source>
</evidence>
<evidence type="ECO:0000256" key="11">
    <source>
        <dbReference type="HAMAP-Rule" id="MF_00059"/>
    </source>
</evidence>
<protein>
    <recommendedName>
        <fullName evidence="3 11">DNA-directed RNA polymerase subunit alpha</fullName>
        <shortName evidence="11">RNAP subunit alpha</shortName>
        <ecNumber evidence="2 11">2.7.7.6</ecNumber>
    </recommendedName>
    <alternativeName>
        <fullName evidence="9 11">RNA polymerase subunit alpha</fullName>
    </alternativeName>
    <alternativeName>
        <fullName evidence="8 11">Transcriptase subunit alpha</fullName>
    </alternativeName>
</protein>
<dbReference type="GO" id="GO:0005737">
    <property type="term" value="C:cytoplasm"/>
    <property type="evidence" value="ECO:0007669"/>
    <property type="project" value="UniProtKB-ARBA"/>
</dbReference>
<dbReference type="InterPro" id="IPR036643">
    <property type="entry name" value="RNApol_insert_sf"/>
</dbReference>
<evidence type="ECO:0000256" key="4">
    <source>
        <dbReference type="ARBA" id="ARBA00022478"/>
    </source>
</evidence>
<evidence type="ECO:0000256" key="5">
    <source>
        <dbReference type="ARBA" id="ARBA00022679"/>
    </source>
</evidence>
<evidence type="ECO:0000256" key="2">
    <source>
        <dbReference type="ARBA" id="ARBA00012418"/>
    </source>
</evidence>
<dbReference type="InterPro" id="IPR011260">
    <property type="entry name" value="RNAP_asu_C"/>
</dbReference>
<comment type="subunit">
    <text evidence="11">Homodimer. The RNAP catalytic core consists of 2 alpha, 1 beta, 1 beta' and 1 omega subunit. When a sigma factor is associated with the core the holoenzyme is formed, which can initiate transcription.</text>
</comment>
<proteinExistence type="inferred from homology"/>
<gene>
    <name evidence="11" type="primary">rpoA</name>
    <name evidence="14" type="ORF">UW30_C0003G0018</name>
</gene>
<evidence type="ECO:0000256" key="12">
    <source>
        <dbReference type="SAM" id="MobiDB-lite"/>
    </source>
</evidence>
<dbReference type="GO" id="GO:0046983">
    <property type="term" value="F:protein dimerization activity"/>
    <property type="evidence" value="ECO:0007669"/>
    <property type="project" value="InterPro"/>
</dbReference>
<accession>A0A0G1H5X4</accession>
<dbReference type="InterPro" id="IPR011773">
    <property type="entry name" value="DNA-dir_RpoA"/>
</dbReference>
<dbReference type="HAMAP" id="MF_00059">
    <property type="entry name" value="RNApol_bact_RpoA"/>
    <property type="match status" value="1"/>
</dbReference>
<evidence type="ECO:0000256" key="6">
    <source>
        <dbReference type="ARBA" id="ARBA00022695"/>
    </source>
</evidence>
<keyword evidence="4 11" id="KW-0240">DNA-directed RNA polymerase</keyword>
<dbReference type="SUPFAM" id="SSF47789">
    <property type="entry name" value="C-terminal domain of RNA polymerase alpha subunit"/>
    <property type="match status" value="1"/>
</dbReference>
<dbReference type="EMBL" id="LCHU01000003">
    <property type="protein sequence ID" value="KKT41918.1"/>
    <property type="molecule type" value="Genomic_DNA"/>
</dbReference>
<dbReference type="GO" id="GO:0003677">
    <property type="term" value="F:DNA binding"/>
    <property type="evidence" value="ECO:0007669"/>
    <property type="project" value="UniProtKB-UniRule"/>
</dbReference>
<reference evidence="14 15" key="1">
    <citation type="journal article" date="2015" name="Nature">
        <title>rRNA introns, odd ribosomes, and small enigmatic genomes across a large radiation of phyla.</title>
        <authorList>
            <person name="Brown C.T."/>
            <person name="Hug L.A."/>
            <person name="Thomas B.C."/>
            <person name="Sharon I."/>
            <person name="Castelle C.J."/>
            <person name="Singh A."/>
            <person name="Wilkins M.J."/>
            <person name="Williams K.H."/>
            <person name="Banfield J.F."/>
        </authorList>
    </citation>
    <scope>NUCLEOTIDE SEQUENCE [LARGE SCALE GENOMIC DNA]</scope>
</reference>
<dbReference type="NCBIfam" id="NF003519">
    <property type="entry name" value="PRK05182.2-5"/>
    <property type="match status" value="1"/>
</dbReference>
<dbReference type="SUPFAM" id="SSF55257">
    <property type="entry name" value="RBP11-like subunits of RNA polymerase"/>
    <property type="match status" value="1"/>
</dbReference>
<dbReference type="InterPro" id="IPR011263">
    <property type="entry name" value="DNA-dir_RNA_pol_RpoA/D/Rpb3"/>
</dbReference>
<dbReference type="PATRIC" id="fig|1618647.3.peg.191"/>
<dbReference type="EC" id="2.7.7.6" evidence="2 11"/>
<feature type="region of interest" description="Alpha N-terminal domain (alpha-NTD)" evidence="11">
    <location>
        <begin position="1"/>
        <end position="232"/>
    </location>
</feature>